<dbReference type="InterPro" id="IPR031127">
    <property type="entry name" value="E3_UB_ligase_RBR"/>
</dbReference>
<dbReference type="Gene3D" id="3.30.40.10">
    <property type="entry name" value="Zinc/RING finger domain, C3HC4 (zinc finger)"/>
    <property type="match status" value="1"/>
</dbReference>
<dbReference type="InterPro" id="IPR044066">
    <property type="entry name" value="TRIAD_supradom"/>
</dbReference>
<dbReference type="InterPro" id="IPR002867">
    <property type="entry name" value="IBR_dom"/>
</dbReference>
<dbReference type="PANTHER" id="PTHR11685">
    <property type="entry name" value="RBR FAMILY RING FINGER AND IBR DOMAIN-CONTAINING"/>
    <property type="match status" value="1"/>
</dbReference>
<evidence type="ECO:0000256" key="6">
    <source>
        <dbReference type="ARBA" id="ARBA00022679"/>
    </source>
</evidence>
<evidence type="ECO:0000313" key="15">
    <source>
        <dbReference type="Proteomes" id="UP000467841"/>
    </source>
</evidence>
<evidence type="ECO:0000256" key="8">
    <source>
        <dbReference type="ARBA" id="ARBA00022737"/>
    </source>
</evidence>
<dbReference type="UniPathway" id="UPA00143"/>
<feature type="region of interest" description="Disordered" evidence="12">
    <location>
        <begin position="546"/>
        <end position="565"/>
    </location>
</feature>
<evidence type="ECO:0000313" key="14">
    <source>
        <dbReference type="EMBL" id="CAA7027057.1"/>
    </source>
</evidence>
<dbReference type="Pfam" id="PF01485">
    <property type="entry name" value="IBR"/>
    <property type="match status" value="1"/>
</dbReference>
<dbReference type="GO" id="GO:0016567">
    <property type="term" value="P:protein ubiquitination"/>
    <property type="evidence" value="ECO:0007669"/>
    <property type="project" value="UniProtKB-UniPathway"/>
</dbReference>
<evidence type="ECO:0000256" key="10">
    <source>
        <dbReference type="ARBA" id="ARBA00022786"/>
    </source>
</evidence>
<accession>A0A6D2IG79</accession>
<evidence type="ECO:0000256" key="1">
    <source>
        <dbReference type="ARBA" id="ARBA00001798"/>
    </source>
</evidence>
<proteinExistence type="inferred from homology"/>
<dbReference type="AlphaFoldDB" id="A0A6D2IG79"/>
<dbReference type="GO" id="GO:0008270">
    <property type="term" value="F:zinc ion binding"/>
    <property type="evidence" value="ECO:0007669"/>
    <property type="project" value="UniProtKB-KW"/>
</dbReference>
<evidence type="ECO:0000256" key="11">
    <source>
        <dbReference type="ARBA" id="ARBA00022833"/>
    </source>
</evidence>
<feature type="domain" description="RING-type" evidence="13">
    <location>
        <begin position="81"/>
        <end position="304"/>
    </location>
</feature>
<evidence type="ECO:0000256" key="5">
    <source>
        <dbReference type="ARBA" id="ARBA00012251"/>
    </source>
</evidence>
<keyword evidence="7" id="KW-0479">Metal-binding</keyword>
<dbReference type="CDD" id="cd20346">
    <property type="entry name" value="BRcat_RBR_ANKIB1"/>
    <property type="match status" value="1"/>
</dbReference>
<dbReference type="SMART" id="SM00647">
    <property type="entry name" value="IBR"/>
    <property type="match status" value="2"/>
</dbReference>
<organism evidence="14 15">
    <name type="scientific">Microthlaspi erraticum</name>
    <dbReference type="NCBI Taxonomy" id="1685480"/>
    <lineage>
        <taxon>Eukaryota</taxon>
        <taxon>Viridiplantae</taxon>
        <taxon>Streptophyta</taxon>
        <taxon>Embryophyta</taxon>
        <taxon>Tracheophyta</taxon>
        <taxon>Spermatophyta</taxon>
        <taxon>Magnoliopsida</taxon>
        <taxon>eudicotyledons</taxon>
        <taxon>Gunneridae</taxon>
        <taxon>Pentapetalae</taxon>
        <taxon>rosids</taxon>
        <taxon>malvids</taxon>
        <taxon>Brassicales</taxon>
        <taxon>Brassicaceae</taxon>
        <taxon>Coluteocarpeae</taxon>
        <taxon>Microthlaspi</taxon>
    </lineage>
</organism>
<sequence>MEVDGQRQHSVFTIAEIREQIMKEIDQIMEVFSLSKSDATVILIRLRWNMFKASDRLGDDDKKRFLAELGLVPITGLYKNKSVDSCVDHETHSPDDGEYVAVSTPFCPHKYCTKCWSKYLIQSLHMKKVGEVLALSCPKPGCAASVGPDTIVKLTPKLMEIYDGYVLASYMAGKSMKWCPAPGGCDYAIELGKDVYGDVGDEDDGFGVVCVCGHIFCWSCKGESHRPVTCNNALTWLRDREDKAKSLEWTVSKTKPCPVCNLPVKSNSDTDVRLVTCVCSNVFCWNCLGKGPEHNGNWNCVEVVSVTPPPKDEFKLRLHLNHWDESQNVMQQAKSVIRDLERYCIPKLTENFGLGEEDIRALREAWMLVLQCLLVLKWSGVFGYFLTDYQSAKVEYLNHLRDKAAVAFDSHKKTLDELVGGELTAEACGFFRHRLEATTATTGGFFHDFVKAMEGGFSEVKVNSYDDAPMSSWFCDRCTFQNNWFDKECAMCFVPSESPAPRDVASSSGHANNIASTSASAYHLHHVPNMPNIPFAYHLHQVPNMPNNPFAPPQQGTNLPKFGQE</sequence>
<dbReference type="EC" id="2.3.2.31" evidence="5"/>
<protein>
    <recommendedName>
        <fullName evidence="5">RBR-type E3 ubiquitin transferase</fullName>
        <ecNumber evidence="5">2.3.2.31</ecNumber>
    </recommendedName>
</protein>
<dbReference type="PROSITE" id="PS01358">
    <property type="entry name" value="ZF_RANBP2_1"/>
    <property type="match status" value="1"/>
</dbReference>
<dbReference type="OrthoDB" id="10009520at2759"/>
<keyword evidence="15" id="KW-1185">Reference proteome</keyword>
<keyword evidence="8" id="KW-0677">Repeat</keyword>
<comment type="catalytic activity">
    <reaction evidence="1">
        <text>[E2 ubiquitin-conjugating enzyme]-S-ubiquitinyl-L-cysteine + [acceptor protein]-L-lysine = [E2 ubiquitin-conjugating enzyme]-L-cysteine + [acceptor protein]-N(6)-ubiquitinyl-L-lysine.</text>
        <dbReference type="EC" id="2.3.2.31"/>
    </reaction>
</comment>
<keyword evidence="6" id="KW-0808">Transferase</keyword>
<dbReference type="PROSITE" id="PS51873">
    <property type="entry name" value="TRIAD"/>
    <property type="match status" value="1"/>
</dbReference>
<comment type="pathway">
    <text evidence="3">Protein modification; protein ubiquitination.</text>
</comment>
<evidence type="ECO:0000256" key="4">
    <source>
        <dbReference type="ARBA" id="ARBA00005884"/>
    </source>
</evidence>
<reference evidence="14" key="1">
    <citation type="submission" date="2020-01" db="EMBL/GenBank/DDBJ databases">
        <authorList>
            <person name="Mishra B."/>
        </authorList>
    </citation>
    <scope>NUCLEOTIDE SEQUENCE [LARGE SCALE GENOMIC DNA]</scope>
</reference>
<dbReference type="EMBL" id="CACVBM020001052">
    <property type="protein sequence ID" value="CAA7027057.1"/>
    <property type="molecule type" value="Genomic_DNA"/>
</dbReference>
<dbReference type="GO" id="GO:0061630">
    <property type="term" value="F:ubiquitin protein ligase activity"/>
    <property type="evidence" value="ECO:0007669"/>
    <property type="project" value="UniProtKB-EC"/>
</dbReference>
<evidence type="ECO:0000256" key="3">
    <source>
        <dbReference type="ARBA" id="ARBA00004906"/>
    </source>
</evidence>
<name>A0A6D2IG79_9BRAS</name>
<dbReference type="InterPro" id="IPR001876">
    <property type="entry name" value="Znf_RanBP2"/>
</dbReference>
<dbReference type="Gene3D" id="1.20.120.1750">
    <property type="match status" value="1"/>
</dbReference>
<comment type="caution">
    <text evidence="14">The sequence shown here is derived from an EMBL/GenBank/DDBJ whole genome shotgun (WGS) entry which is preliminary data.</text>
</comment>
<dbReference type="InterPro" id="IPR013083">
    <property type="entry name" value="Znf_RING/FYVE/PHD"/>
</dbReference>
<comment type="cofactor">
    <cofactor evidence="2">
        <name>Zn(2+)</name>
        <dbReference type="ChEBI" id="CHEBI:29105"/>
    </cofactor>
</comment>
<keyword evidence="10" id="KW-0833">Ubl conjugation pathway</keyword>
<evidence type="ECO:0000256" key="7">
    <source>
        <dbReference type="ARBA" id="ARBA00022723"/>
    </source>
</evidence>
<keyword evidence="11" id="KW-0862">Zinc</keyword>
<gene>
    <name evidence="14" type="ORF">MERR_LOCUS14292</name>
</gene>
<evidence type="ECO:0000259" key="13">
    <source>
        <dbReference type="PROSITE" id="PS51873"/>
    </source>
</evidence>
<evidence type="ECO:0000256" key="12">
    <source>
        <dbReference type="SAM" id="MobiDB-lite"/>
    </source>
</evidence>
<evidence type="ECO:0000256" key="2">
    <source>
        <dbReference type="ARBA" id="ARBA00001947"/>
    </source>
</evidence>
<dbReference type="SUPFAM" id="SSF57850">
    <property type="entry name" value="RING/U-box"/>
    <property type="match status" value="3"/>
</dbReference>
<dbReference type="Proteomes" id="UP000467841">
    <property type="component" value="Unassembled WGS sequence"/>
</dbReference>
<evidence type="ECO:0000256" key="9">
    <source>
        <dbReference type="ARBA" id="ARBA00022771"/>
    </source>
</evidence>
<keyword evidence="9" id="KW-0863">Zinc-finger</keyword>
<comment type="similarity">
    <text evidence="4">Belongs to the RBR family. Ariadne subfamily.</text>
</comment>